<evidence type="ECO:0000259" key="1">
    <source>
        <dbReference type="Pfam" id="PF04230"/>
    </source>
</evidence>
<evidence type="ECO:0000313" key="2">
    <source>
        <dbReference type="EMBL" id="MDA3731287.1"/>
    </source>
</evidence>
<dbReference type="Proteomes" id="UP001169242">
    <property type="component" value="Unassembled WGS sequence"/>
</dbReference>
<dbReference type="RefSeq" id="WP_271011687.1">
    <property type="nucleotide sequence ID" value="NZ_JAQIFT010000030.1"/>
</dbReference>
<sequence length="381" mass="44626">MKKAAVITFHASHNYGSVLQAYALQTLLTQLVGNCEIINLRTERQKDLYTVFTKRKGLKYCLKNLTHALYYFALKQKYNRFNQFITEQLKTTSQIYLSLDDLQNESFNYDYYICGSDQIWNPNPVDFDWSYYLPFVKKGKKISYAPSFGPIGKIPNEEMRTRIADYLASFDSLSVRELKSQQIVQELSHKEVPIVLDPTLLLTPADWEYLLQDKKYKNEKYKNKDYILLYTLYANPQIISLAKFFSRYFKMPIVITNFSNQYDVLTPFKKQYDVGPIEFLTVLKNAKIVLTSSFHGTVFSILFNKPFFTFEGNKDARIHNLLSLTDLTNRSINSNNVLNQLEHTYDIDFERAQKLLENEKNKSLAYLRNALEIDSLEKEVK</sequence>
<organism evidence="2 3">
    <name type="scientific">Holtiella tumoricola</name>
    <dbReference type="NCBI Taxonomy" id="3018743"/>
    <lineage>
        <taxon>Bacteria</taxon>
        <taxon>Bacillati</taxon>
        <taxon>Bacillota</taxon>
        <taxon>Clostridia</taxon>
        <taxon>Lachnospirales</taxon>
        <taxon>Cellulosilyticaceae</taxon>
        <taxon>Holtiella</taxon>
    </lineage>
</organism>
<keyword evidence="2" id="KW-0808">Transferase</keyword>
<dbReference type="EMBL" id="JAQIFT010000030">
    <property type="protein sequence ID" value="MDA3731287.1"/>
    <property type="molecule type" value="Genomic_DNA"/>
</dbReference>
<dbReference type="Pfam" id="PF04230">
    <property type="entry name" value="PS_pyruv_trans"/>
    <property type="match status" value="1"/>
</dbReference>
<accession>A0AA42DLI3</accession>
<comment type="caution">
    <text evidence="2">The sequence shown here is derived from an EMBL/GenBank/DDBJ whole genome shotgun (WGS) entry which is preliminary data.</text>
</comment>
<proteinExistence type="predicted"/>
<reference evidence="2" key="1">
    <citation type="journal article" date="2023" name="Int. J. Syst. Evol. Microbiol.">
        <title>&lt;i&gt;Holtiella tumoricola&lt;/i&gt; gen. nov. sp. nov., isolated from a human clinical sample.</title>
        <authorList>
            <person name="Allen-Vercoe E."/>
            <person name="Daigneault M.C."/>
            <person name="Vancuren S.J."/>
            <person name="Cochrane K."/>
            <person name="O'Neal L.L."/>
            <person name="Sankaranarayanan K."/>
            <person name="Lawson P.A."/>
        </authorList>
    </citation>
    <scope>NUCLEOTIDE SEQUENCE</scope>
    <source>
        <strain evidence="2">CC70A</strain>
    </source>
</reference>
<dbReference type="GO" id="GO:0016740">
    <property type="term" value="F:transferase activity"/>
    <property type="evidence" value="ECO:0007669"/>
    <property type="project" value="UniProtKB-KW"/>
</dbReference>
<gene>
    <name evidence="2" type="ORF">PBV87_07315</name>
</gene>
<feature type="domain" description="Polysaccharide pyruvyl transferase" evidence="1">
    <location>
        <begin position="14"/>
        <end position="310"/>
    </location>
</feature>
<protein>
    <submittedName>
        <fullName evidence="2">Polysaccharide pyruvyl transferase family protein</fullName>
    </submittedName>
</protein>
<dbReference type="InterPro" id="IPR007345">
    <property type="entry name" value="Polysacch_pyruvyl_Trfase"/>
</dbReference>
<keyword evidence="3" id="KW-1185">Reference proteome</keyword>
<name>A0AA42DLI3_9FIRM</name>
<dbReference type="AlphaFoldDB" id="A0AA42DLI3"/>
<evidence type="ECO:0000313" key="3">
    <source>
        <dbReference type="Proteomes" id="UP001169242"/>
    </source>
</evidence>